<dbReference type="AlphaFoldDB" id="A0A8J5EUI3"/>
<feature type="region of interest" description="Disordered" evidence="1">
    <location>
        <begin position="95"/>
        <end position="114"/>
    </location>
</feature>
<evidence type="ECO:0000256" key="1">
    <source>
        <dbReference type="SAM" id="MobiDB-lite"/>
    </source>
</evidence>
<feature type="region of interest" description="Disordered" evidence="1">
    <location>
        <begin position="136"/>
        <end position="169"/>
    </location>
</feature>
<dbReference type="PANTHER" id="PTHR33130:SF33">
    <property type="entry name" value="PUTATIVE (DUF1639)-RELATED"/>
    <property type="match status" value="1"/>
</dbReference>
<name>A0A8J5EUI3_ZINOF</name>
<feature type="compositionally biased region" description="Basic and acidic residues" evidence="1">
    <location>
        <begin position="209"/>
        <end position="230"/>
    </location>
</feature>
<keyword evidence="3" id="KW-1185">Reference proteome</keyword>
<evidence type="ECO:0000313" key="3">
    <source>
        <dbReference type="Proteomes" id="UP000734854"/>
    </source>
</evidence>
<feature type="region of interest" description="Disordered" evidence="1">
    <location>
        <begin position="183"/>
        <end position="259"/>
    </location>
</feature>
<evidence type="ECO:0000313" key="2">
    <source>
        <dbReference type="EMBL" id="KAG6473043.1"/>
    </source>
</evidence>
<feature type="compositionally biased region" description="Low complexity" evidence="1">
    <location>
        <begin position="140"/>
        <end position="159"/>
    </location>
</feature>
<dbReference type="Proteomes" id="UP000734854">
    <property type="component" value="Unassembled WGS sequence"/>
</dbReference>
<dbReference type="EMBL" id="JACMSC010000019">
    <property type="protein sequence ID" value="KAG6473043.1"/>
    <property type="molecule type" value="Genomic_DNA"/>
</dbReference>
<gene>
    <name evidence="2" type="ORF">ZIOFF_066950</name>
</gene>
<protein>
    <submittedName>
        <fullName evidence="2">Uncharacterized protein</fullName>
    </submittedName>
</protein>
<organism evidence="2 3">
    <name type="scientific">Zingiber officinale</name>
    <name type="common">Ginger</name>
    <name type="synonym">Amomum zingiber</name>
    <dbReference type="NCBI Taxonomy" id="94328"/>
    <lineage>
        <taxon>Eukaryota</taxon>
        <taxon>Viridiplantae</taxon>
        <taxon>Streptophyta</taxon>
        <taxon>Embryophyta</taxon>
        <taxon>Tracheophyta</taxon>
        <taxon>Spermatophyta</taxon>
        <taxon>Magnoliopsida</taxon>
        <taxon>Liliopsida</taxon>
        <taxon>Zingiberales</taxon>
        <taxon>Zingiberaceae</taxon>
        <taxon>Zingiber</taxon>
    </lineage>
</organism>
<accession>A0A8J5EUI3</accession>
<dbReference type="PANTHER" id="PTHR33130">
    <property type="entry name" value="PUTATIVE (DUF1639)-RELATED"/>
    <property type="match status" value="1"/>
</dbReference>
<dbReference type="InterPro" id="IPR012438">
    <property type="entry name" value="DUF1639"/>
</dbReference>
<dbReference type="Pfam" id="PF07797">
    <property type="entry name" value="DUF1639"/>
    <property type="match status" value="1"/>
</dbReference>
<reference evidence="2 3" key="1">
    <citation type="submission" date="2020-08" db="EMBL/GenBank/DDBJ databases">
        <title>Plant Genome Project.</title>
        <authorList>
            <person name="Zhang R.-G."/>
        </authorList>
    </citation>
    <scope>NUCLEOTIDE SEQUENCE [LARGE SCALE GENOMIC DNA]</scope>
    <source>
        <tissue evidence="2">Rhizome</tissue>
    </source>
</reference>
<sequence>MAASDPSNPYSSVLFQRLNSPDIVVLSSGRKSGLKPSEEYDAVEDNGFPSCSPLEVKALKGKPNAASDYRSPSRDPPFFNVSSSEAAVHTYGIPSSSLTSTLPAPTKDLGNHQVNGASHGDVLFQWGHRKRSRWLRTEARASSVAAPAAAEGSESPAHSRQMVKLQRRSSAAPAAAAALALPTPCGPYATRTRPCHPGRDSRASLANRSVEDRSEGRARPEKRSPPEKVLRSPPIAFGSDAADPDPKQLPLASDSKPSTAKERINLDHFEWPRIQLCLSRKEKEDDFLAMKGTKLPQRPKKRAKNIDRTLQYCFPGMWLSELTRGRYEVREKKCVKKQQKRRGLKGMESLDSDSE</sequence>
<proteinExistence type="predicted"/>
<comment type="caution">
    <text evidence="2">The sequence shown here is derived from an EMBL/GenBank/DDBJ whole genome shotgun (WGS) entry which is preliminary data.</text>
</comment>